<proteinExistence type="predicted"/>
<protein>
    <recommendedName>
        <fullName evidence="1">DUF4283 domain-containing protein</fullName>
    </recommendedName>
</protein>
<feature type="non-terminal residue" evidence="2">
    <location>
        <position position="1"/>
    </location>
</feature>
<dbReference type="OrthoDB" id="1001863at2759"/>
<dbReference type="AlphaFoldDB" id="A0A371I6Z4"/>
<evidence type="ECO:0000313" key="2">
    <source>
        <dbReference type="EMBL" id="RDY10801.1"/>
    </source>
</evidence>
<dbReference type="EMBL" id="QJKJ01000771">
    <property type="protein sequence ID" value="RDY10801.1"/>
    <property type="molecule type" value="Genomic_DNA"/>
</dbReference>
<feature type="domain" description="DUF4283" evidence="1">
    <location>
        <begin position="3"/>
        <end position="72"/>
    </location>
</feature>
<dbReference type="PANTHER" id="PTHR31286">
    <property type="entry name" value="GLYCINE-RICH CELL WALL STRUCTURAL PROTEIN 1.8-LIKE"/>
    <property type="match status" value="1"/>
</dbReference>
<dbReference type="PANTHER" id="PTHR31286:SF99">
    <property type="entry name" value="DUF4283 DOMAIN-CONTAINING PROTEIN"/>
    <property type="match status" value="1"/>
</dbReference>
<evidence type="ECO:0000259" key="1">
    <source>
        <dbReference type="Pfam" id="PF14111"/>
    </source>
</evidence>
<dbReference type="InterPro" id="IPR025558">
    <property type="entry name" value="DUF4283"/>
</dbReference>
<dbReference type="InterPro" id="IPR040256">
    <property type="entry name" value="At4g02000-like"/>
</dbReference>
<gene>
    <name evidence="2" type="ORF">CR513_04617</name>
</gene>
<dbReference type="Proteomes" id="UP000257109">
    <property type="component" value="Unassembled WGS sequence"/>
</dbReference>
<organism evidence="2 3">
    <name type="scientific">Mucuna pruriens</name>
    <name type="common">Velvet bean</name>
    <name type="synonym">Dolichos pruriens</name>
    <dbReference type="NCBI Taxonomy" id="157652"/>
    <lineage>
        <taxon>Eukaryota</taxon>
        <taxon>Viridiplantae</taxon>
        <taxon>Streptophyta</taxon>
        <taxon>Embryophyta</taxon>
        <taxon>Tracheophyta</taxon>
        <taxon>Spermatophyta</taxon>
        <taxon>Magnoliopsida</taxon>
        <taxon>eudicotyledons</taxon>
        <taxon>Gunneridae</taxon>
        <taxon>Pentapetalae</taxon>
        <taxon>rosids</taxon>
        <taxon>fabids</taxon>
        <taxon>Fabales</taxon>
        <taxon>Fabaceae</taxon>
        <taxon>Papilionoideae</taxon>
        <taxon>50 kb inversion clade</taxon>
        <taxon>NPAAA clade</taxon>
        <taxon>indigoferoid/millettioid clade</taxon>
        <taxon>Phaseoleae</taxon>
        <taxon>Mucuna</taxon>
    </lineage>
</organism>
<reference evidence="2" key="1">
    <citation type="submission" date="2018-05" db="EMBL/GenBank/DDBJ databases">
        <title>Draft genome of Mucuna pruriens seed.</title>
        <authorList>
            <person name="Nnadi N.E."/>
            <person name="Vos R."/>
            <person name="Hasami M.H."/>
            <person name="Devisetty U.K."/>
            <person name="Aguiy J.C."/>
        </authorList>
    </citation>
    <scope>NUCLEOTIDE SEQUENCE [LARGE SCALE GENOMIC DNA]</scope>
    <source>
        <strain evidence="2">JCA_2017</strain>
    </source>
</reference>
<comment type="caution">
    <text evidence="2">The sequence shown here is derived from an EMBL/GenBank/DDBJ whole genome shotgun (WGS) entry which is preliminary data.</text>
</comment>
<evidence type="ECO:0000313" key="3">
    <source>
        <dbReference type="Proteomes" id="UP000257109"/>
    </source>
</evidence>
<accession>A0A371I6Z4</accession>
<name>A0A371I6Z4_MUCPR</name>
<dbReference type="Pfam" id="PF14111">
    <property type="entry name" value="DUF4283"/>
    <property type="match status" value="1"/>
</dbReference>
<keyword evidence="3" id="KW-1185">Reference proteome</keyword>
<sequence length="179" mass="20892">MGSLVIHMLGKWVGFKILEYKLQKNWVRSENFLIVDMLDGYFFVQFTLVDNYKHVLFEGPWMPTYHYLVVQRCLLMELYHETFLKRARSLLGTILKIDKLTSIHTQGKFAGIYVKIDLQNPLVPKIEARGHVYCVEYEELHLICFNMIIRQPSVVKVISGDGEVVEVRVDSRASIEHDS</sequence>